<accession>A0A0D3IJ41</accession>
<organism evidence="5 6">
    <name type="scientific">Emiliania huxleyi (strain CCMP1516)</name>
    <dbReference type="NCBI Taxonomy" id="280463"/>
    <lineage>
        <taxon>Eukaryota</taxon>
        <taxon>Haptista</taxon>
        <taxon>Haptophyta</taxon>
        <taxon>Prymnesiophyceae</taxon>
        <taxon>Isochrysidales</taxon>
        <taxon>Noelaerhabdaceae</taxon>
        <taxon>Emiliania</taxon>
    </lineage>
</organism>
<dbReference type="GO" id="GO:0006559">
    <property type="term" value="P:L-phenylalanine catabolic process"/>
    <property type="evidence" value="ECO:0007669"/>
    <property type="project" value="UniProtKB-KW"/>
</dbReference>
<evidence type="ECO:0000313" key="6">
    <source>
        <dbReference type="Proteomes" id="UP000013827"/>
    </source>
</evidence>
<dbReference type="InterPro" id="IPR029068">
    <property type="entry name" value="Glyas_Bleomycin-R_OHBP_Dase"/>
</dbReference>
<dbReference type="SUPFAM" id="SSF54593">
    <property type="entry name" value="Glyoxalase/Bleomycin resistance protein/Dihydroxybiphenyl dioxygenase"/>
    <property type="match status" value="2"/>
</dbReference>
<dbReference type="OMA" id="FIANDQI"/>
<dbReference type="InterPro" id="IPR005956">
    <property type="entry name" value="4OHPhenylPyrv_dOase"/>
</dbReference>
<dbReference type="eggNOG" id="ENOG502RRMT">
    <property type="taxonomic scope" value="Eukaryota"/>
</dbReference>
<evidence type="ECO:0000313" key="5">
    <source>
        <dbReference type="EnsemblProtists" id="EOD11276"/>
    </source>
</evidence>
<dbReference type="RefSeq" id="XP_005763705.1">
    <property type="nucleotide sequence ID" value="XM_005763648.1"/>
</dbReference>
<dbReference type="GO" id="GO:0003868">
    <property type="term" value="F:4-hydroxyphenylpyruvate dioxygenase activity"/>
    <property type="evidence" value="ECO:0007669"/>
    <property type="project" value="UniProtKB-EC"/>
</dbReference>
<proteinExistence type="predicted"/>
<dbReference type="EnsemblProtists" id="EOD11276">
    <property type="protein sequence ID" value="EOD11276"/>
    <property type="gene ID" value="EMIHUDRAFT_470913"/>
</dbReference>
<evidence type="ECO:0000256" key="3">
    <source>
        <dbReference type="ARBA" id="ARBA00022878"/>
    </source>
</evidence>
<dbReference type="PANTHER" id="PTHR11959:SF1">
    <property type="entry name" value="4-HYDROXYPHENYLPYRUVATE DIOXYGENASE"/>
    <property type="match status" value="1"/>
</dbReference>
<keyword evidence="6" id="KW-1185">Reference proteome</keyword>
<dbReference type="Gene3D" id="3.10.180.10">
    <property type="entry name" value="2,3-Dihydroxybiphenyl 1,2-Dioxygenase, domain 1"/>
    <property type="match status" value="2"/>
</dbReference>
<keyword evidence="4" id="KW-0585">Phenylalanine catabolism</keyword>
<name>A0A0D3IJ41_EMIH1</name>
<dbReference type="HOGENOM" id="CLU_379708_0_0_1"/>
<reference evidence="5" key="2">
    <citation type="submission" date="2024-10" db="UniProtKB">
        <authorList>
            <consortium name="EnsemblProtists"/>
        </authorList>
    </citation>
    <scope>IDENTIFICATION</scope>
</reference>
<dbReference type="GeneID" id="17257430"/>
<keyword evidence="3" id="KW-0828">Tyrosine catabolism</keyword>
<dbReference type="PANTHER" id="PTHR11959">
    <property type="entry name" value="4-HYDROXYPHENYLPYRUVATE DIOXYGENASE"/>
    <property type="match status" value="1"/>
</dbReference>
<dbReference type="AlphaFoldDB" id="A0A0D3IJ41"/>
<comment type="pathway">
    <text evidence="1">Amino-acid degradation; L-phenylalanine degradation; acetoacetate and fumarate from L-phenylalanine: step 3/6.</text>
</comment>
<protein>
    <recommendedName>
        <fullName evidence="2">4-hydroxyphenylpyruvate dioxygenase</fullName>
        <ecNumber evidence="2">1.13.11.27</ecNumber>
    </recommendedName>
</protein>
<reference evidence="6" key="1">
    <citation type="journal article" date="2013" name="Nature">
        <title>Pan genome of the phytoplankton Emiliania underpins its global distribution.</title>
        <authorList>
            <person name="Read B.A."/>
            <person name="Kegel J."/>
            <person name="Klute M.J."/>
            <person name="Kuo A."/>
            <person name="Lefebvre S.C."/>
            <person name="Maumus F."/>
            <person name="Mayer C."/>
            <person name="Miller J."/>
            <person name="Monier A."/>
            <person name="Salamov A."/>
            <person name="Young J."/>
            <person name="Aguilar M."/>
            <person name="Claverie J.M."/>
            <person name="Frickenhaus S."/>
            <person name="Gonzalez K."/>
            <person name="Herman E.K."/>
            <person name="Lin Y.C."/>
            <person name="Napier J."/>
            <person name="Ogata H."/>
            <person name="Sarno A.F."/>
            <person name="Shmutz J."/>
            <person name="Schroeder D."/>
            <person name="de Vargas C."/>
            <person name="Verret F."/>
            <person name="von Dassow P."/>
            <person name="Valentin K."/>
            <person name="Van de Peer Y."/>
            <person name="Wheeler G."/>
            <person name="Dacks J.B."/>
            <person name="Delwiche C.F."/>
            <person name="Dyhrman S.T."/>
            <person name="Glockner G."/>
            <person name="John U."/>
            <person name="Richards T."/>
            <person name="Worden A.Z."/>
            <person name="Zhang X."/>
            <person name="Grigoriev I.V."/>
            <person name="Allen A.E."/>
            <person name="Bidle K."/>
            <person name="Borodovsky M."/>
            <person name="Bowler C."/>
            <person name="Brownlee C."/>
            <person name="Cock J.M."/>
            <person name="Elias M."/>
            <person name="Gladyshev V.N."/>
            <person name="Groth M."/>
            <person name="Guda C."/>
            <person name="Hadaegh A."/>
            <person name="Iglesias-Rodriguez M.D."/>
            <person name="Jenkins J."/>
            <person name="Jones B.M."/>
            <person name="Lawson T."/>
            <person name="Leese F."/>
            <person name="Lindquist E."/>
            <person name="Lobanov A."/>
            <person name="Lomsadze A."/>
            <person name="Malik S.B."/>
            <person name="Marsh M.E."/>
            <person name="Mackinder L."/>
            <person name="Mock T."/>
            <person name="Mueller-Roeber B."/>
            <person name="Pagarete A."/>
            <person name="Parker M."/>
            <person name="Probert I."/>
            <person name="Quesneville H."/>
            <person name="Raines C."/>
            <person name="Rensing S.A."/>
            <person name="Riano-Pachon D.M."/>
            <person name="Richier S."/>
            <person name="Rokitta S."/>
            <person name="Shiraiwa Y."/>
            <person name="Soanes D.M."/>
            <person name="van der Giezen M."/>
            <person name="Wahlund T.M."/>
            <person name="Williams B."/>
            <person name="Wilson W."/>
            <person name="Wolfe G."/>
            <person name="Wurch L.L."/>
        </authorList>
    </citation>
    <scope>NUCLEOTIDE SEQUENCE</scope>
</reference>
<dbReference type="GO" id="GO:0006572">
    <property type="term" value="P:L-tyrosine catabolic process"/>
    <property type="evidence" value="ECO:0007669"/>
    <property type="project" value="UniProtKB-KW"/>
</dbReference>
<sequence>MSATVEVSTPTDLSFQFHHLHVYVERDSLRPLADYKKLESQLNALASRGSFDPFSGGMRFLPAGALPARVEEGRQIWNQLVDPADRRDEAEYASAGQDFVEQLLVGLGWRVTAEYVGPTTRSVLVTSADPCGVKFCVTCALVGGDDADEPYDHFRRSHVERFLTAHGGRPGIAALGFEVAEEGGVEAILAQYRKRHPALLVWHAGAHAGAPSSDVTTGKRARVDWTLTYTDVRKVQAPAASSAAAAKPAAELELGRMRIGEVFAFYTADGAAADDGTVLRFVERAGTFASSPGFANPEGVLPGLADAAPVFDGTSIPAYSDHWASSVSNVLDREGFLRTLEEALGFTPKVDFNAGVVAAGEARIESTVTGNTSRRLAVSGADALVNQSQVYLPINNALSPVGHVHGFLQEIGQGIQHVASRVDDLKAFIERVNNYRLITGRGFTFLNIPRSYYGRLDAPLLAKHTTCSAVLREAVCAALVTAGLLSTTGILDLEAATERLRAALAGAALPVGLAEERDAKLEEIVATVRLSRYSNLHSLLRDHLQEEEYLQIVRNKILVDIQGSDILYQIFTANILQRRPGDEAPFLEFIQRVCADTRCKAPHEACSKPIRPGCGGFGIRNFLTLFLSIEVSKAMRELADAEEAADAAGCELARRKIELFTEQLDASNPILTDISDAMTSEGECLDQLAISTGSASDKALLRARADEMRAKKEAGNARLQEVSTQYATLMKSLRA</sequence>
<dbReference type="Proteomes" id="UP000013827">
    <property type="component" value="Unassembled WGS sequence"/>
</dbReference>
<dbReference type="EC" id="1.13.11.27" evidence="2"/>
<evidence type="ECO:0000256" key="4">
    <source>
        <dbReference type="ARBA" id="ARBA00023232"/>
    </source>
</evidence>
<dbReference type="PaxDb" id="2903-EOD11276"/>
<dbReference type="KEGG" id="ehx:EMIHUDRAFT_470913"/>
<evidence type="ECO:0000256" key="1">
    <source>
        <dbReference type="ARBA" id="ARBA00005162"/>
    </source>
</evidence>
<evidence type="ECO:0000256" key="2">
    <source>
        <dbReference type="ARBA" id="ARBA00013222"/>
    </source>
</evidence>